<feature type="region of interest" description="Disordered" evidence="1">
    <location>
        <begin position="180"/>
        <end position="227"/>
    </location>
</feature>
<keyword evidence="3" id="KW-1185">Reference proteome</keyword>
<protein>
    <recommendedName>
        <fullName evidence="4">Aspartic protease</fullName>
    </recommendedName>
</protein>
<reference evidence="3" key="1">
    <citation type="submission" date="2017-03" db="EMBL/GenBank/DDBJ databases">
        <title>Phytopthora megakarya and P. palmivora, two closely related causual agents of cacao black pod achieved similar genome size and gene model numbers by different mechanisms.</title>
        <authorList>
            <person name="Ali S."/>
            <person name="Shao J."/>
            <person name="Larry D.J."/>
            <person name="Kronmiller B."/>
            <person name="Shen D."/>
            <person name="Strem M.D."/>
            <person name="Melnick R.L."/>
            <person name="Guiltinan M.J."/>
            <person name="Tyler B.M."/>
            <person name="Meinhardt L.W."/>
            <person name="Bailey B.A."/>
        </authorList>
    </citation>
    <scope>NUCLEOTIDE SEQUENCE [LARGE SCALE GENOMIC DNA]</scope>
    <source>
        <strain evidence="3">zdho120</strain>
    </source>
</reference>
<organism evidence="2 3">
    <name type="scientific">Phytophthora megakarya</name>
    <dbReference type="NCBI Taxonomy" id="4795"/>
    <lineage>
        <taxon>Eukaryota</taxon>
        <taxon>Sar</taxon>
        <taxon>Stramenopiles</taxon>
        <taxon>Oomycota</taxon>
        <taxon>Peronosporomycetes</taxon>
        <taxon>Peronosporales</taxon>
        <taxon>Peronosporaceae</taxon>
        <taxon>Phytophthora</taxon>
    </lineage>
</organism>
<sequence>MDFMVSAGIHLDLAHGSISLPDKVQIQLSDRKRRPIPSDPIRRVGGTVIAPEVVDPRKLWITRGDRWVPTISDGPGRTKYISTTNIGDEVLILHQDQRIGVWLAGDHVPRIPGFISIGSRCYMEWQNVALEAKTDTRSKDMEIKITLAPAVERPEYKTPRAILQRPKTTSIQCRKVEVSQHQDIPDCLPSDHSPSDNSPSDNSPSEIGPLDLASVASEESHWKISIK</sequence>
<evidence type="ECO:0000256" key="1">
    <source>
        <dbReference type="SAM" id="MobiDB-lite"/>
    </source>
</evidence>
<dbReference type="EMBL" id="NBNE01005362">
    <property type="protein sequence ID" value="OWZ03709.1"/>
    <property type="molecule type" value="Genomic_DNA"/>
</dbReference>
<name>A0A225VFL0_9STRA</name>
<evidence type="ECO:0000313" key="3">
    <source>
        <dbReference type="Proteomes" id="UP000198211"/>
    </source>
</evidence>
<accession>A0A225VFL0</accession>
<dbReference type="OrthoDB" id="112830at2759"/>
<proteinExistence type="predicted"/>
<comment type="caution">
    <text evidence="2">The sequence shown here is derived from an EMBL/GenBank/DDBJ whole genome shotgun (WGS) entry which is preliminary data.</text>
</comment>
<evidence type="ECO:0008006" key="4">
    <source>
        <dbReference type="Google" id="ProtNLM"/>
    </source>
</evidence>
<feature type="compositionally biased region" description="Basic and acidic residues" evidence="1">
    <location>
        <begin position="218"/>
        <end position="227"/>
    </location>
</feature>
<dbReference type="Proteomes" id="UP000198211">
    <property type="component" value="Unassembled WGS sequence"/>
</dbReference>
<evidence type="ECO:0000313" key="2">
    <source>
        <dbReference type="EMBL" id="OWZ03709.1"/>
    </source>
</evidence>
<dbReference type="AlphaFoldDB" id="A0A225VFL0"/>
<gene>
    <name evidence="2" type="ORF">PHMEG_00024509</name>
</gene>
<feature type="compositionally biased region" description="Low complexity" evidence="1">
    <location>
        <begin position="190"/>
        <end position="205"/>
    </location>
</feature>